<accession>I1Q296</accession>
<reference evidence="1" key="1">
    <citation type="submission" date="2015-06" db="UniProtKB">
        <authorList>
            <consortium name="EnsemblPlants"/>
        </authorList>
    </citation>
    <scope>IDENTIFICATION</scope>
</reference>
<protein>
    <submittedName>
        <fullName evidence="1">Uncharacterized protein</fullName>
    </submittedName>
</protein>
<proteinExistence type="predicted"/>
<dbReference type="AlphaFoldDB" id="I1Q296"/>
<evidence type="ECO:0000313" key="2">
    <source>
        <dbReference type="Proteomes" id="UP000007306"/>
    </source>
</evidence>
<dbReference type="Proteomes" id="UP000007306">
    <property type="component" value="Chromosome 6"/>
</dbReference>
<reference evidence="1 2" key="2">
    <citation type="submission" date="2018-04" db="EMBL/GenBank/DDBJ databases">
        <title>OglaRS2 (Oryza glaberrima Reference Sequence Version 2).</title>
        <authorList>
            <person name="Zhang J."/>
            <person name="Kudrna D."/>
            <person name="Lee S."/>
            <person name="Talag J."/>
            <person name="Rajasekar S."/>
            <person name="Wing R.A."/>
        </authorList>
    </citation>
    <scope>NUCLEOTIDE SEQUENCE [LARGE SCALE GENOMIC DNA]</scope>
    <source>
        <strain evidence="1 2">cv. IRGC 96717</strain>
    </source>
</reference>
<organism evidence="1 2">
    <name type="scientific">Oryza glaberrima</name>
    <name type="common">African rice</name>
    <dbReference type="NCBI Taxonomy" id="4538"/>
    <lineage>
        <taxon>Eukaryota</taxon>
        <taxon>Viridiplantae</taxon>
        <taxon>Streptophyta</taxon>
        <taxon>Embryophyta</taxon>
        <taxon>Tracheophyta</taxon>
        <taxon>Spermatophyta</taxon>
        <taxon>Magnoliopsida</taxon>
        <taxon>Liliopsida</taxon>
        <taxon>Poales</taxon>
        <taxon>Poaceae</taxon>
        <taxon>BOP clade</taxon>
        <taxon>Oryzoideae</taxon>
        <taxon>Oryzeae</taxon>
        <taxon>Oryzinae</taxon>
        <taxon>Oryza</taxon>
    </lineage>
</organism>
<evidence type="ECO:0000313" key="1">
    <source>
        <dbReference type="EnsemblPlants" id="ORGLA06G0125900.1"/>
    </source>
</evidence>
<dbReference type="Gramene" id="ORGLA06G0125900.1">
    <property type="protein sequence ID" value="ORGLA06G0125900.1"/>
    <property type="gene ID" value="ORGLA06G0125900"/>
</dbReference>
<name>I1Q296_ORYGL</name>
<dbReference type="EnsemblPlants" id="ORGLA06G0125900.1">
    <property type="protein sequence ID" value="ORGLA06G0125900.1"/>
    <property type="gene ID" value="ORGLA06G0125900"/>
</dbReference>
<dbReference type="HOGENOM" id="CLU_1932968_0_0_1"/>
<sequence length="131" mass="14659">MSSPDAIRGGVKPRVGLSIVQLLGCGCDMHWTIHIASRPFRFDPTTVVLLDTRPFSFDRMDAILLDDMDQQQSIKLVITTLSGDHLYRPFSFDRMDAILLDDVDQPQCRKLVITILSGGHLYSYIGFVMGG</sequence>
<keyword evidence="2" id="KW-1185">Reference proteome</keyword>